<dbReference type="AlphaFoldDB" id="A0A0X8P4G1"/>
<accession>A0A0X8P4G1</accession>
<sequence length="199" mass="21812">MARKIAFDYDQAVATATTMFWERGYAETGLRDLLKAMGIGEGSFYNTLKSKKQLYLTCLDRYENEVVAVRLRALAGASGAVAGIRAFFAAAFDLLDDPRTPSRLCMLAAMETQAVLDDDDLRQRAAQGLSDLHAAFSARLRDDQADGRLPASLDVPMAASVIVTFLQGMWRVALVAYDRADLERQLEGMLRGLGLAPAR</sequence>
<organism evidence="6 7">
    <name type="scientific">Alcaligenes xylosoxydans xylosoxydans</name>
    <name type="common">Achromobacter xylosoxidans</name>
    <dbReference type="NCBI Taxonomy" id="85698"/>
    <lineage>
        <taxon>Bacteria</taxon>
        <taxon>Pseudomonadati</taxon>
        <taxon>Pseudomonadota</taxon>
        <taxon>Betaproteobacteria</taxon>
        <taxon>Burkholderiales</taxon>
        <taxon>Alcaligenaceae</taxon>
        <taxon>Achromobacter</taxon>
    </lineage>
</organism>
<dbReference type="SUPFAM" id="SSF48498">
    <property type="entry name" value="Tetracyclin repressor-like, C-terminal domain"/>
    <property type="match status" value="1"/>
</dbReference>
<feature type="DNA-binding region" description="H-T-H motif" evidence="4">
    <location>
        <begin position="29"/>
        <end position="48"/>
    </location>
</feature>
<dbReference type="InterPro" id="IPR036271">
    <property type="entry name" value="Tet_transcr_reg_TetR-rel_C_sf"/>
</dbReference>
<evidence type="ECO:0000256" key="1">
    <source>
        <dbReference type="ARBA" id="ARBA00023015"/>
    </source>
</evidence>
<evidence type="ECO:0000256" key="3">
    <source>
        <dbReference type="ARBA" id="ARBA00023163"/>
    </source>
</evidence>
<proteinExistence type="predicted"/>
<dbReference type="Proteomes" id="UP000060602">
    <property type="component" value="Chromosome"/>
</dbReference>
<dbReference type="PANTHER" id="PTHR47506">
    <property type="entry name" value="TRANSCRIPTIONAL REGULATORY PROTEIN"/>
    <property type="match status" value="1"/>
</dbReference>
<dbReference type="PROSITE" id="PS50977">
    <property type="entry name" value="HTH_TETR_2"/>
    <property type="match status" value="1"/>
</dbReference>
<dbReference type="Pfam" id="PF00440">
    <property type="entry name" value="TetR_N"/>
    <property type="match status" value="1"/>
</dbReference>
<dbReference type="EMBL" id="CP014060">
    <property type="protein sequence ID" value="AMG39686.1"/>
    <property type="molecule type" value="Genomic_DNA"/>
</dbReference>
<dbReference type="InterPro" id="IPR011075">
    <property type="entry name" value="TetR_C"/>
</dbReference>
<evidence type="ECO:0000256" key="2">
    <source>
        <dbReference type="ARBA" id="ARBA00023125"/>
    </source>
</evidence>
<keyword evidence="3" id="KW-0804">Transcription</keyword>
<feature type="domain" description="HTH tetR-type" evidence="5">
    <location>
        <begin position="6"/>
        <end position="66"/>
    </location>
</feature>
<gene>
    <name evidence="6" type="ORF">AL504_29020</name>
</gene>
<dbReference type="Pfam" id="PF16925">
    <property type="entry name" value="TetR_C_13"/>
    <property type="match status" value="1"/>
</dbReference>
<evidence type="ECO:0000259" key="5">
    <source>
        <dbReference type="PROSITE" id="PS50977"/>
    </source>
</evidence>
<dbReference type="InterPro" id="IPR009057">
    <property type="entry name" value="Homeodomain-like_sf"/>
</dbReference>
<dbReference type="SUPFAM" id="SSF46689">
    <property type="entry name" value="Homeodomain-like"/>
    <property type="match status" value="1"/>
</dbReference>
<keyword evidence="1" id="KW-0805">Transcription regulation</keyword>
<name>A0A0X8P4G1_ALCXX</name>
<dbReference type="Gene3D" id="1.10.10.60">
    <property type="entry name" value="Homeodomain-like"/>
    <property type="match status" value="1"/>
</dbReference>
<dbReference type="RefSeq" id="WP_061074002.1">
    <property type="nucleotide sequence ID" value="NZ_CP014060.2"/>
</dbReference>
<keyword evidence="2 4" id="KW-0238">DNA-binding</keyword>
<dbReference type="Gene3D" id="1.10.357.10">
    <property type="entry name" value="Tetracycline Repressor, domain 2"/>
    <property type="match status" value="1"/>
</dbReference>
<dbReference type="GO" id="GO:0003677">
    <property type="term" value="F:DNA binding"/>
    <property type="evidence" value="ECO:0007669"/>
    <property type="project" value="UniProtKB-UniRule"/>
</dbReference>
<dbReference type="PANTHER" id="PTHR47506:SF1">
    <property type="entry name" value="HTH-TYPE TRANSCRIPTIONAL REGULATOR YJDC"/>
    <property type="match status" value="1"/>
</dbReference>
<evidence type="ECO:0000313" key="7">
    <source>
        <dbReference type="Proteomes" id="UP000060602"/>
    </source>
</evidence>
<evidence type="ECO:0000256" key="4">
    <source>
        <dbReference type="PROSITE-ProRule" id="PRU00335"/>
    </source>
</evidence>
<evidence type="ECO:0000313" key="6">
    <source>
        <dbReference type="EMBL" id="AMG39686.1"/>
    </source>
</evidence>
<reference evidence="7" key="1">
    <citation type="submission" date="2015-12" db="EMBL/GenBank/DDBJ databases">
        <title>FDA dAtabase for Regulatory Grade micrObial Sequences (FDA-ARGOS): Supporting development and validation of Infectious Disease Dx tests.</title>
        <authorList>
            <person name="Case J."/>
            <person name="Tallon L."/>
            <person name="Sadzewicz L."/>
            <person name="Sengamalay N."/>
            <person name="Ott S."/>
            <person name="Godinez A."/>
            <person name="Nagaraj S."/>
            <person name="Nadendla S."/>
            <person name="Sichtig H."/>
        </authorList>
    </citation>
    <scope>NUCLEOTIDE SEQUENCE [LARGE SCALE GENOMIC DNA]</scope>
    <source>
        <strain evidence="7">FDAARGOS_147</strain>
    </source>
</reference>
<dbReference type="InterPro" id="IPR001647">
    <property type="entry name" value="HTH_TetR"/>
</dbReference>
<protein>
    <submittedName>
        <fullName evidence="6">TetR/AcrR family transcriptional regulator</fullName>
    </submittedName>
</protein>